<dbReference type="PANTHER" id="PTHR47055:SF3">
    <property type="entry name" value="PHORBOL-ESTER_DAG-TYPE DOMAIN-CONTAINING PROTEIN"/>
    <property type="match status" value="1"/>
</dbReference>
<gene>
    <name evidence="2" type="ORF">FKW44_006554</name>
</gene>
<dbReference type="PANTHER" id="PTHR47055">
    <property type="entry name" value="DDE_TNP_1_7 DOMAIN-CONTAINING PROTEIN"/>
    <property type="match status" value="1"/>
</dbReference>
<evidence type="ECO:0000259" key="1">
    <source>
        <dbReference type="Pfam" id="PF13843"/>
    </source>
</evidence>
<dbReference type="InterPro" id="IPR052638">
    <property type="entry name" value="PiggyBac_TE-derived"/>
</dbReference>
<dbReference type="GO" id="GO:0043565">
    <property type="term" value="F:sequence-specific DNA binding"/>
    <property type="evidence" value="ECO:0007669"/>
    <property type="project" value="TreeGrafter"/>
</dbReference>
<evidence type="ECO:0000313" key="3">
    <source>
        <dbReference type="Proteomes" id="UP000595437"/>
    </source>
</evidence>
<protein>
    <recommendedName>
        <fullName evidence="1">PiggyBac transposable element-derived protein domain-containing protein</fullName>
    </recommendedName>
</protein>
<name>A0A7T8KDJ1_CALRO</name>
<feature type="domain" description="PiggyBac transposable element-derived protein" evidence="1">
    <location>
        <begin position="5"/>
        <end position="198"/>
    </location>
</feature>
<dbReference type="Pfam" id="PF13843">
    <property type="entry name" value="DDE_Tnp_1_7"/>
    <property type="match status" value="1"/>
</dbReference>
<keyword evidence="3" id="KW-1185">Reference proteome</keyword>
<proteinExistence type="predicted"/>
<dbReference type="AlphaFoldDB" id="A0A7T8KDJ1"/>
<dbReference type="OrthoDB" id="6377562at2759"/>
<accession>A0A7T8KDJ1</accession>
<organism evidence="2 3">
    <name type="scientific">Caligus rogercresseyi</name>
    <name type="common">Sea louse</name>
    <dbReference type="NCBI Taxonomy" id="217165"/>
    <lineage>
        <taxon>Eukaryota</taxon>
        <taxon>Metazoa</taxon>
        <taxon>Ecdysozoa</taxon>
        <taxon>Arthropoda</taxon>
        <taxon>Crustacea</taxon>
        <taxon>Multicrustacea</taxon>
        <taxon>Hexanauplia</taxon>
        <taxon>Copepoda</taxon>
        <taxon>Siphonostomatoida</taxon>
        <taxon>Caligidae</taxon>
        <taxon>Caligus</taxon>
    </lineage>
</organism>
<dbReference type="Proteomes" id="UP000595437">
    <property type="component" value="Chromosome 4"/>
</dbReference>
<dbReference type="InterPro" id="IPR029526">
    <property type="entry name" value="PGBD"/>
</dbReference>
<reference evidence="3" key="1">
    <citation type="submission" date="2021-01" db="EMBL/GenBank/DDBJ databases">
        <title>Caligus Genome Assembly.</title>
        <authorList>
            <person name="Gallardo-Escarate C."/>
        </authorList>
    </citation>
    <scope>NUCLEOTIDE SEQUENCE [LARGE SCALE GENOMIC DNA]</scope>
</reference>
<sequence>MSFTVSKEEMKVFLAILICSGYNPLPSKRHYWANGDDLKNHAIYNSMRRNTFEDIMRYIHFISNDHIDPKDKYWKVRPLVKHLQKKFMDNFVPTRAISHDESMIQYFGKHGCKQAIRNKPIPFGYKVWSQCSKSGYLVACDLYQGKSIGGVEEEEKKFGKCSATVLNLLNKYDEQRRNLPYTLYFDNLFTSVPLLVEL</sequence>
<dbReference type="EMBL" id="CP045893">
    <property type="protein sequence ID" value="QQP53911.1"/>
    <property type="molecule type" value="Genomic_DNA"/>
</dbReference>
<evidence type="ECO:0000313" key="2">
    <source>
        <dbReference type="EMBL" id="QQP53911.1"/>
    </source>
</evidence>